<name>A0A0A9ETW4_ARUDO</name>
<sequence>MVEVVSSSMRRRMKHERPQRRLRQGNMDTRRTSQILILMRKEGCVKQEVTWQHKLLPMLKLLLLWLQTRLLIMLTSKYLELRLLPCFPYLLHLTNKTMRPQLVHFRLR</sequence>
<evidence type="ECO:0000256" key="1">
    <source>
        <dbReference type="SAM" id="MobiDB-lite"/>
    </source>
</evidence>
<reference evidence="2" key="1">
    <citation type="submission" date="2014-09" db="EMBL/GenBank/DDBJ databases">
        <authorList>
            <person name="Magalhaes I.L.F."/>
            <person name="Oliveira U."/>
            <person name="Santos F.R."/>
            <person name="Vidigal T.H.D.A."/>
            <person name="Brescovit A.D."/>
            <person name="Santos A.J."/>
        </authorList>
    </citation>
    <scope>NUCLEOTIDE SEQUENCE</scope>
    <source>
        <tissue evidence="2">Shoot tissue taken approximately 20 cm above the soil surface</tissue>
    </source>
</reference>
<protein>
    <submittedName>
        <fullName evidence="2">Uncharacterized protein</fullName>
    </submittedName>
</protein>
<accession>A0A0A9ETW4</accession>
<feature type="compositionally biased region" description="Basic residues" evidence="1">
    <location>
        <begin position="9"/>
        <end position="23"/>
    </location>
</feature>
<evidence type="ECO:0000313" key="2">
    <source>
        <dbReference type="EMBL" id="JAE02449.1"/>
    </source>
</evidence>
<dbReference type="EMBL" id="GBRH01195447">
    <property type="protein sequence ID" value="JAE02449.1"/>
    <property type="molecule type" value="Transcribed_RNA"/>
</dbReference>
<reference evidence="2" key="2">
    <citation type="journal article" date="2015" name="Data Brief">
        <title>Shoot transcriptome of the giant reed, Arundo donax.</title>
        <authorList>
            <person name="Barrero R.A."/>
            <person name="Guerrero F.D."/>
            <person name="Moolhuijzen P."/>
            <person name="Goolsby J.A."/>
            <person name="Tidwell J."/>
            <person name="Bellgard S.E."/>
            <person name="Bellgard M.I."/>
        </authorList>
    </citation>
    <scope>NUCLEOTIDE SEQUENCE</scope>
    <source>
        <tissue evidence="2">Shoot tissue taken approximately 20 cm above the soil surface</tissue>
    </source>
</reference>
<organism evidence="2">
    <name type="scientific">Arundo donax</name>
    <name type="common">Giant reed</name>
    <name type="synonym">Donax arundinaceus</name>
    <dbReference type="NCBI Taxonomy" id="35708"/>
    <lineage>
        <taxon>Eukaryota</taxon>
        <taxon>Viridiplantae</taxon>
        <taxon>Streptophyta</taxon>
        <taxon>Embryophyta</taxon>
        <taxon>Tracheophyta</taxon>
        <taxon>Spermatophyta</taxon>
        <taxon>Magnoliopsida</taxon>
        <taxon>Liliopsida</taxon>
        <taxon>Poales</taxon>
        <taxon>Poaceae</taxon>
        <taxon>PACMAD clade</taxon>
        <taxon>Arundinoideae</taxon>
        <taxon>Arundineae</taxon>
        <taxon>Arundo</taxon>
    </lineage>
</organism>
<proteinExistence type="predicted"/>
<feature type="region of interest" description="Disordered" evidence="1">
    <location>
        <begin position="1"/>
        <end position="25"/>
    </location>
</feature>
<dbReference type="AlphaFoldDB" id="A0A0A9ETW4"/>